<dbReference type="InterPro" id="IPR027417">
    <property type="entry name" value="P-loop_NTPase"/>
</dbReference>
<dbReference type="Gene3D" id="3.40.50.300">
    <property type="entry name" value="P-loop containing nucleotide triphosphate hydrolases"/>
    <property type="match status" value="1"/>
</dbReference>
<feature type="domain" description="Deoxynucleoside kinase" evidence="1">
    <location>
        <begin position="8"/>
        <end position="197"/>
    </location>
</feature>
<protein>
    <submittedName>
        <fullName evidence="2">Deoxynucleoside kinase</fullName>
        <ecNumber evidence="2">2.7.1.-</ecNumber>
    </submittedName>
</protein>
<evidence type="ECO:0000313" key="3">
    <source>
        <dbReference type="Proteomes" id="UP001549691"/>
    </source>
</evidence>
<dbReference type="PANTHER" id="PTHR10513">
    <property type="entry name" value="DEOXYNUCLEOSIDE KINASE"/>
    <property type="match status" value="1"/>
</dbReference>
<evidence type="ECO:0000259" key="1">
    <source>
        <dbReference type="Pfam" id="PF01712"/>
    </source>
</evidence>
<comment type="caution">
    <text evidence="2">The sequence shown here is derived from an EMBL/GenBank/DDBJ whole genome shotgun (WGS) entry which is preliminary data.</text>
</comment>
<accession>A0ABV2TNG5</accession>
<evidence type="ECO:0000313" key="2">
    <source>
        <dbReference type="EMBL" id="MET7014577.1"/>
    </source>
</evidence>
<dbReference type="RefSeq" id="WP_354601035.1">
    <property type="nucleotide sequence ID" value="NZ_JBEWZI010000009.1"/>
</dbReference>
<dbReference type="Pfam" id="PF01712">
    <property type="entry name" value="dNK"/>
    <property type="match status" value="1"/>
</dbReference>
<gene>
    <name evidence="2" type="ORF">ABXR19_10295</name>
</gene>
<keyword evidence="2" id="KW-0808">Transferase</keyword>
<dbReference type="SUPFAM" id="SSF52540">
    <property type="entry name" value="P-loop containing nucleoside triphosphate hydrolases"/>
    <property type="match status" value="1"/>
</dbReference>
<dbReference type="GO" id="GO:0016301">
    <property type="term" value="F:kinase activity"/>
    <property type="evidence" value="ECO:0007669"/>
    <property type="project" value="UniProtKB-KW"/>
</dbReference>
<dbReference type="InterPro" id="IPR002624">
    <property type="entry name" value="DCK/DGK"/>
</dbReference>
<dbReference type="CDD" id="cd01673">
    <property type="entry name" value="dNK"/>
    <property type="match status" value="1"/>
</dbReference>
<keyword evidence="2" id="KW-0418">Kinase</keyword>
<dbReference type="EMBL" id="JBEWZI010000009">
    <property type="protein sequence ID" value="MET7014577.1"/>
    <property type="molecule type" value="Genomic_DNA"/>
</dbReference>
<proteinExistence type="predicted"/>
<organism evidence="2 3">
    <name type="scientific">Uliginosibacterium flavum</name>
    <dbReference type="NCBI Taxonomy" id="1396831"/>
    <lineage>
        <taxon>Bacteria</taxon>
        <taxon>Pseudomonadati</taxon>
        <taxon>Pseudomonadota</taxon>
        <taxon>Betaproteobacteria</taxon>
        <taxon>Rhodocyclales</taxon>
        <taxon>Zoogloeaceae</taxon>
        <taxon>Uliginosibacterium</taxon>
    </lineage>
</organism>
<reference evidence="2 3" key="1">
    <citation type="submission" date="2024-07" db="EMBL/GenBank/DDBJ databases">
        <title>Uliginosibacterium flavum JJ3220;KACC:17644.</title>
        <authorList>
            <person name="Kim M.K."/>
        </authorList>
    </citation>
    <scope>NUCLEOTIDE SEQUENCE [LARGE SCALE GENOMIC DNA]</scope>
    <source>
        <strain evidence="2 3">KACC:17644</strain>
    </source>
</reference>
<keyword evidence="3" id="KW-1185">Reference proteome</keyword>
<dbReference type="PANTHER" id="PTHR10513:SF46">
    <property type="entry name" value="DEOXYGUANOSINE KINASE"/>
    <property type="match status" value="1"/>
</dbReference>
<name>A0ABV2TNG5_9RHOO</name>
<dbReference type="InterPro" id="IPR031314">
    <property type="entry name" value="DNK_dom"/>
</dbReference>
<dbReference type="InterPro" id="IPR050566">
    <property type="entry name" value="Deoxyribonucleoside_kinase"/>
</dbReference>
<dbReference type="PIRSF" id="PIRSF000705">
    <property type="entry name" value="DNK"/>
    <property type="match status" value="1"/>
</dbReference>
<dbReference type="Proteomes" id="UP001549691">
    <property type="component" value="Unassembled WGS sequence"/>
</dbReference>
<sequence length="211" mass="24413">MLDKAQYIVVEGPIGAGKTSLARRLAQRLNGDLVLEQPEMNPFLGRFYAERERWALATQIEFLFQRADLLTQAAARLEAGHRVVGDFILEKDPLFASLNLTEDEAKLYERVFQQLRPAPLKPDLVIYLQAQPETLIERVRKRGLDAERKITEGYLATVSERYARFFHDYQAAPLFVINAEVLNPVEEDDDFELILQRLQAMRGYREYFSYA</sequence>
<dbReference type="EC" id="2.7.1.-" evidence="2"/>